<dbReference type="Proteomes" id="UP001444625">
    <property type="component" value="Unassembled WGS sequence"/>
</dbReference>
<dbReference type="PANTHER" id="PTHR43377">
    <property type="entry name" value="BILIVERDIN REDUCTASE A"/>
    <property type="match status" value="1"/>
</dbReference>
<dbReference type="SUPFAM" id="SSF51735">
    <property type="entry name" value="NAD(P)-binding Rossmann-fold domains"/>
    <property type="match status" value="1"/>
</dbReference>
<reference evidence="2 3" key="1">
    <citation type="submission" date="2024-05" db="EMBL/GenBank/DDBJ databases">
        <authorList>
            <person name="Haq I."/>
            <person name="Ullah Z."/>
            <person name="Ahmad R."/>
            <person name="Li M."/>
            <person name="Tong Y."/>
        </authorList>
    </citation>
    <scope>NUCLEOTIDE SEQUENCE [LARGE SCALE GENOMIC DNA]</scope>
    <source>
        <strain evidence="2 3">16A2E</strain>
    </source>
</reference>
<keyword evidence="3" id="KW-1185">Reference proteome</keyword>
<dbReference type="PANTHER" id="PTHR43377:SF1">
    <property type="entry name" value="BILIVERDIN REDUCTASE A"/>
    <property type="match status" value="1"/>
</dbReference>
<proteinExistence type="predicted"/>
<dbReference type="RefSeq" id="WP_345826178.1">
    <property type="nucleotide sequence ID" value="NZ_JBDIML010000006.1"/>
</dbReference>
<dbReference type="InterPro" id="IPR051450">
    <property type="entry name" value="Gfo/Idh/MocA_Oxidoreductases"/>
</dbReference>
<protein>
    <submittedName>
        <fullName evidence="2">Gfo/Idh/MocA family oxidoreductase</fullName>
    </submittedName>
</protein>
<dbReference type="Gene3D" id="3.30.360.10">
    <property type="entry name" value="Dihydrodipicolinate Reductase, domain 2"/>
    <property type="match status" value="1"/>
</dbReference>
<feature type="domain" description="GFO/IDH/MocA-like oxidoreductase" evidence="1">
    <location>
        <begin position="124"/>
        <end position="222"/>
    </location>
</feature>
<sequence>MNVVVIGYGSIGRRHCRILNEMGYHVSIVSKRDINYPLKYNTLRDAIHTEKPEYVVIANETSAHLETLESLDNLRYHHKILVEKPLYHQNVKTMFHFSDLYIGYNLRFHPIIQALYKHLQGQKVLSVQAYAGQYLPNWRPSTDYTSSYSSDRNKGGGVIRDLSHELDYLQFLFGEWNALFALGGKWSDLAITSDDTFAIVYQSKDCPTINLQINYLDHIAQRTITINTVNHTYKADLINNTLQINDQIHTYSLDADETYKKQHLAIIHDEKEFLCTYDQGLAIVNMIESAENSSTERAWILNE</sequence>
<dbReference type="InterPro" id="IPR036291">
    <property type="entry name" value="NAD(P)-bd_dom_sf"/>
</dbReference>
<evidence type="ECO:0000313" key="2">
    <source>
        <dbReference type="EMBL" id="MEN2768684.1"/>
    </source>
</evidence>
<name>A0ABU9XK83_9BACI</name>
<comment type="caution">
    <text evidence="2">The sequence shown here is derived from an EMBL/GenBank/DDBJ whole genome shotgun (WGS) entry which is preliminary data.</text>
</comment>
<gene>
    <name evidence="2" type="ORF">ABC228_15985</name>
</gene>
<dbReference type="InterPro" id="IPR055170">
    <property type="entry name" value="GFO_IDH_MocA-like_dom"/>
</dbReference>
<dbReference type="Gene3D" id="3.40.50.720">
    <property type="entry name" value="NAD(P)-binding Rossmann-like Domain"/>
    <property type="match status" value="1"/>
</dbReference>
<dbReference type="Pfam" id="PF22725">
    <property type="entry name" value="GFO_IDH_MocA_C3"/>
    <property type="match status" value="1"/>
</dbReference>
<dbReference type="SUPFAM" id="SSF55347">
    <property type="entry name" value="Glyceraldehyde-3-phosphate dehydrogenase-like, C-terminal domain"/>
    <property type="match status" value="1"/>
</dbReference>
<accession>A0ABU9XK83</accession>
<organism evidence="2 3">
    <name type="scientific">Ornithinibacillus xuwenensis</name>
    <dbReference type="NCBI Taxonomy" id="3144668"/>
    <lineage>
        <taxon>Bacteria</taxon>
        <taxon>Bacillati</taxon>
        <taxon>Bacillota</taxon>
        <taxon>Bacilli</taxon>
        <taxon>Bacillales</taxon>
        <taxon>Bacillaceae</taxon>
        <taxon>Ornithinibacillus</taxon>
    </lineage>
</organism>
<evidence type="ECO:0000313" key="3">
    <source>
        <dbReference type="Proteomes" id="UP001444625"/>
    </source>
</evidence>
<dbReference type="EMBL" id="JBDIML010000006">
    <property type="protein sequence ID" value="MEN2768684.1"/>
    <property type="molecule type" value="Genomic_DNA"/>
</dbReference>
<evidence type="ECO:0000259" key="1">
    <source>
        <dbReference type="Pfam" id="PF22725"/>
    </source>
</evidence>